<name>A0ACC1U104_9AGAR</name>
<evidence type="ECO:0000313" key="2">
    <source>
        <dbReference type="Proteomes" id="UP001163835"/>
    </source>
</evidence>
<evidence type="ECO:0000313" key="1">
    <source>
        <dbReference type="EMBL" id="KAJ3810261.1"/>
    </source>
</evidence>
<protein>
    <submittedName>
        <fullName evidence="1">Uncharacterized protein</fullName>
    </submittedName>
</protein>
<gene>
    <name evidence="1" type="ORF">F5876DRAFT_65775</name>
</gene>
<organism evidence="1 2">
    <name type="scientific">Lentinula aff. lateritia</name>
    <dbReference type="NCBI Taxonomy" id="2804960"/>
    <lineage>
        <taxon>Eukaryota</taxon>
        <taxon>Fungi</taxon>
        <taxon>Dikarya</taxon>
        <taxon>Basidiomycota</taxon>
        <taxon>Agaricomycotina</taxon>
        <taxon>Agaricomycetes</taxon>
        <taxon>Agaricomycetidae</taxon>
        <taxon>Agaricales</taxon>
        <taxon>Marasmiineae</taxon>
        <taxon>Omphalotaceae</taxon>
        <taxon>Lentinula</taxon>
    </lineage>
</organism>
<keyword evidence="2" id="KW-1185">Reference proteome</keyword>
<sequence length="314" mass="36050">MFTQDICSGALSVTSLVVFCRVPAQLGPSEGAGTGSDDYNRQLAKPVLPKFSKKKSGGYVRVNSEMLRTVESVRKIPELLEVHDYPERIRNSGCRCGSVLDLEALHEMPLYAWSQREYSSFQIYDAVSQYNSGTWHVQAKARGNTNDHQIHKSHFYDSSWYLLDRYYVFGARPSSAPVSGNMTSKVGHRNIWASFVRLTCLKNTNFLLTHSRFNSSNSTTRVVGGIDILIARVLQIKLLMQTRRGNRGVRFVKCKERLQFRAKLEPSKEDSRKKLLFEAVDRKRYQKQFAHSDVNIEYRSKIWKVDWHTAVKQT</sequence>
<comment type="caution">
    <text evidence="1">The sequence shown here is derived from an EMBL/GenBank/DDBJ whole genome shotgun (WGS) entry which is preliminary data.</text>
</comment>
<proteinExistence type="predicted"/>
<dbReference type="EMBL" id="MU795111">
    <property type="protein sequence ID" value="KAJ3810261.1"/>
    <property type="molecule type" value="Genomic_DNA"/>
</dbReference>
<reference evidence="1" key="1">
    <citation type="submission" date="2022-09" db="EMBL/GenBank/DDBJ databases">
        <title>A Global Phylogenomic Analysis of the Shiitake Genus Lentinula.</title>
        <authorList>
            <consortium name="DOE Joint Genome Institute"/>
            <person name="Sierra-Patev S."/>
            <person name="Min B."/>
            <person name="Naranjo-Ortiz M."/>
            <person name="Looney B."/>
            <person name="Konkel Z."/>
            <person name="Slot J.C."/>
            <person name="Sakamoto Y."/>
            <person name="Steenwyk J.L."/>
            <person name="Rokas A."/>
            <person name="Carro J."/>
            <person name="Camarero S."/>
            <person name="Ferreira P."/>
            <person name="Molpeceres G."/>
            <person name="Ruiz-Duenas F.J."/>
            <person name="Serrano A."/>
            <person name="Henrissat B."/>
            <person name="Drula E."/>
            <person name="Hughes K.W."/>
            <person name="Mata J.L."/>
            <person name="Ishikawa N.K."/>
            <person name="Vargas-Isla R."/>
            <person name="Ushijima S."/>
            <person name="Smith C.A."/>
            <person name="Ahrendt S."/>
            <person name="Andreopoulos W."/>
            <person name="He G."/>
            <person name="Labutti K."/>
            <person name="Lipzen A."/>
            <person name="Ng V."/>
            <person name="Riley R."/>
            <person name="Sandor L."/>
            <person name="Barry K."/>
            <person name="Martinez A.T."/>
            <person name="Xiao Y."/>
            <person name="Gibbons J.G."/>
            <person name="Terashima K."/>
            <person name="Grigoriev I.V."/>
            <person name="Hibbett D.S."/>
        </authorList>
    </citation>
    <scope>NUCLEOTIDE SEQUENCE</scope>
    <source>
        <strain evidence="1">TMI1499</strain>
    </source>
</reference>
<accession>A0ACC1U104</accession>
<dbReference type="Proteomes" id="UP001163835">
    <property type="component" value="Unassembled WGS sequence"/>
</dbReference>